<dbReference type="AlphaFoldDB" id="A0A517DY48"/>
<feature type="domain" description="IclR-ED" evidence="7">
    <location>
        <begin position="74"/>
        <end position="257"/>
    </location>
</feature>
<keyword evidence="9" id="KW-1185">Reference proteome</keyword>
<organism evidence="8 9">
    <name type="scientific">Sporomusa termitida</name>
    <dbReference type="NCBI Taxonomy" id="2377"/>
    <lineage>
        <taxon>Bacteria</taxon>
        <taxon>Bacillati</taxon>
        <taxon>Bacillota</taxon>
        <taxon>Negativicutes</taxon>
        <taxon>Selenomonadales</taxon>
        <taxon>Sporomusaceae</taxon>
        <taxon>Sporomusa</taxon>
    </lineage>
</organism>
<evidence type="ECO:0000313" key="9">
    <source>
        <dbReference type="Proteomes" id="UP000320776"/>
    </source>
</evidence>
<reference evidence="8 9" key="1">
    <citation type="submission" date="2019-02" db="EMBL/GenBank/DDBJ databases">
        <title>Closed genome of Sporomusa termitida DSM 4440.</title>
        <authorList>
            <person name="Poehlein A."/>
            <person name="Daniel R."/>
        </authorList>
    </citation>
    <scope>NUCLEOTIDE SEQUENCE [LARGE SCALE GENOMIC DNA]</scope>
    <source>
        <strain evidence="8 9">DSM 4440</strain>
    </source>
</reference>
<dbReference type="InterPro" id="IPR036388">
    <property type="entry name" value="WH-like_DNA-bd_sf"/>
</dbReference>
<dbReference type="PANTHER" id="PTHR30136">
    <property type="entry name" value="HELIX-TURN-HELIX TRANSCRIPTIONAL REGULATOR, ICLR FAMILY"/>
    <property type="match status" value="1"/>
</dbReference>
<dbReference type="SUPFAM" id="SSF55781">
    <property type="entry name" value="GAF domain-like"/>
    <property type="match status" value="1"/>
</dbReference>
<dbReference type="Pfam" id="PF01614">
    <property type="entry name" value="IclR_C"/>
    <property type="match status" value="1"/>
</dbReference>
<proteinExistence type="predicted"/>
<feature type="domain" description="HTH iclR-type" evidence="6">
    <location>
        <begin position="11"/>
        <end position="73"/>
    </location>
</feature>
<evidence type="ECO:0000256" key="4">
    <source>
        <dbReference type="ARBA" id="ARBA00058938"/>
    </source>
</evidence>
<keyword evidence="3" id="KW-0804">Transcription</keyword>
<protein>
    <recommendedName>
        <fullName evidence="5">Glycerol operon regulatory protein</fullName>
    </recommendedName>
</protein>
<name>A0A517DY48_9FIRM</name>
<dbReference type="InterPro" id="IPR014757">
    <property type="entry name" value="Tscrpt_reg_IclR_C"/>
</dbReference>
<evidence type="ECO:0000313" key="8">
    <source>
        <dbReference type="EMBL" id="QDR82279.1"/>
    </source>
</evidence>
<dbReference type="GO" id="GO:0003700">
    <property type="term" value="F:DNA-binding transcription factor activity"/>
    <property type="evidence" value="ECO:0007669"/>
    <property type="project" value="TreeGrafter"/>
</dbReference>
<dbReference type="PROSITE" id="PS51078">
    <property type="entry name" value="ICLR_ED"/>
    <property type="match status" value="1"/>
</dbReference>
<dbReference type="InterPro" id="IPR005471">
    <property type="entry name" value="Tscrpt_reg_IclR_N"/>
</dbReference>
<dbReference type="FunFam" id="1.10.10.10:FF:000056">
    <property type="entry name" value="IclR family transcriptional regulator"/>
    <property type="match status" value="1"/>
</dbReference>
<sequence length="259" mass="28152">MRNSTNDSKQIQSIARAVSILDHLAANGNEDSLSNISRTIGLSKSTTYSIIATLEQLGLVQQDQTSARYSLGMKLFELGQIVHASMDIRKLAVPPLRELVAKHGETAHLGVLSQGEVVYIDKVASLQSIGISSQIGGRNPAHCTGVGKMLLAGLADEEVEKIVSEKKLKKFTEKTITDGAALQQHLQTIRRQGYAVDDEEIESGLRCIAAPVRDHRRSVIAAISMSGPTQRMNPEKLDQIIADVVDTANTISIQLGYRR</sequence>
<dbReference type="KEGG" id="sted:SPTER_37040"/>
<dbReference type="Proteomes" id="UP000320776">
    <property type="component" value="Chromosome"/>
</dbReference>
<keyword evidence="2" id="KW-0238">DNA-binding</keyword>
<comment type="function">
    <text evidence="4">May be an activator protein for the gylABX operon.</text>
</comment>
<dbReference type="SMART" id="SM00346">
    <property type="entry name" value="HTH_ICLR"/>
    <property type="match status" value="1"/>
</dbReference>
<accession>A0A517DY48</accession>
<dbReference type="InterPro" id="IPR036390">
    <property type="entry name" value="WH_DNA-bd_sf"/>
</dbReference>
<dbReference type="Gene3D" id="1.10.10.10">
    <property type="entry name" value="Winged helix-like DNA-binding domain superfamily/Winged helix DNA-binding domain"/>
    <property type="match status" value="1"/>
</dbReference>
<evidence type="ECO:0000259" key="7">
    <source>
        <dbReference type="PROSITE" id="PS51078"/>
    </source>
</evidence>
<dbReference type="Pfam" id="PF09339">
    <property type="entry name" value="HTH_IclR"/>
    <property type="match status" value="1"/>
</dbReference>
<dbReference type="GO" id="GO:0045892">
    <property type="term" value="P:negative regulation of DNA-templated transcription"/>
    <property type="evidence" value="ECO:0007669"/>
    <property type="project" value="TreeGrafter"/>
</dbReference>
<dbReference type="Gene3D" id="3.30.450.40">
    <property type="match status" value="1"/>
</dbReference>
<dbReference type="SUPFAM" id="SSF46785">
    <property type="entry name" value="Winged helix' DNA-binding domain"/>
    <property type="match status" value="1"/>
</dbReference>
<evidence type="ECO:0000256" key="1">
    <source>
        <dbReference type="ARBA" id="ARBA00023015"/>
    </source>
</evidence>
<dbReference type="InterPro" id="IPR050707">
    <property type="entry name" value="HTH_MetabolicPath_Reg"/>
</dbReference>
<dbReference type="OrthoDB" id="9791752at2"/>
<evidence type="ECO:0000259" key="6">
    <source>
        <dbReference type="PROSITE" id="PS51077"/>
    </source>
</evidence>
<evidence type="ECO:0000256" key="3">
    <source>
        <dbReference type="ARBA" id="ARBA00023163"/>
    </source>
</evidence>
<dbReference type="PROSITE" id="PS51077">
    <property type="entry name" value="HTH_ICLR"/>
    <property type="match status" value="1"/>
</dbReference>
<evidence type="ECO:0000256" key="2">
    <source>
        <dbReference type="ARBA" id="ARBA00023125"/>
    </source>
</evidence>
<evidence type="ECO:0000256" key="5">
    <source>
        <dbReference type="ARBA" id="ARBA00070406"/>
    </source>
</evidence>
<dbReference type="PANTHER" id="PTHR30136:SF24">
    <property type="entry name" value="HTH-TYPE TRANSCRIPTIONAL REPRESSOR ALLR"/>
    <property type="match status" value="1"/>
</dbReference>
<keyword evidence="1" id="KW-0805">Transcription regulation</keyword>
<dbReference type="GO" id="GO:0003677">
    <property type="term" value="F:DNA binding"/>
    <property type="evidence" value="ECO:0007669"/>
    <property type="project" value="UniProtKB-KW"/>
</dbReference>
<gene>
    <name evidence="8" type="primary">kdgR_3</name>
    <name evidence="8" type="ORF">SPTER_37040</name>
</gene>
<dbReference type="InterPro" id="IPR029016">
    <property type="entry name" value="GAF-like_dom_sf"/>
</dbReference>
<dbReference type="RefSeq" id="WP_144351679.1">
    <property type="nucleotide sequence ID" value="NZ_CP036259.1"/>
</dbReference>
<dbReference type="EMBL" id="CP036259">
    <property type="protein sequence ID" value="QDR82279.1"/>
    <property type="molecule type" value="Genomic_DNA"/>
</dbReference>